<keyword evidence="2" id="KW-1185">Reference proteome</keyword>
<proteinExistence type="predicted"/>
<protein>
    <submittedName>
        <fullName evidence="1">Uncharacterized protein</fullName>
    </submittedName>
</protein>
<name>A0ABD3KI93_EUCGL</name>
<comment type="caution">
    <text evidence="1">The sequence shown here is derived from an EMBL/GenBank/DDBJ whole genome shotgun (WGS) entry which is preliminary data.</text>
</comment>
<dbReference type="SUPFAM" id="SSF52047">
    <property type="entry name" value="RNI-like"/>
    <property type="match status" value="1"/>
</dbReference>
<dbReference type="InterPro" id="IPR032675">
    <property type="entry name" value="LRR_dom_sf"/>
</dbReference>
<dbReference type="Gene3D" id="3.80.10.10">
    <property type="entry name" value="Ribonuclease Inhibitor"/>
    <property type="match status" value="1"/>
</dbReference>
<dbReference type="Proteomes" id="UP001634007">
    <property type="component" value="Unassembled WGS sequence"/>
</dbReference>
<reference evidence="1 2" key="1">
    <citation type="submission" date="2024-11" db="EMBL/GenBank/DDBJ databases">
        <title>Chromosome-level genome assembly of Eucalyptus globulus Labill. provides insights into its genome evolution.</title>
        <authorList>
            <person name="Li X."/>
        </authorList>
    </citation>
    <scope>NUCLEOTIDE SEQUENCE [LARGE SCALE GENOMIC DNA]</scope>
    <source>
        <strain evidence="1">CL2024</strain>
        <tissue evidence="1">Fresh tender leaves</tissue>
    </source>
</reference>
<organism evidence="1 2">
    <name type="scientific">Eucalyptus globulus</name>
    <name type="common">Tasmanian blue gum</name>
    <dbReference type="NCBI Taxonomy" id="34317"/>
    <lineage>
        <taxon>Eukaryota</taxon>
        <taxon>Viridiplantae</taxon>
        <taxon>Streptophyta</taxon>
        <taxon>Embryophyta</taxon>
        <taxon>Tracheophyta</taxon>
        <taxon>Spermatophyta</taxon>
        <taxon>Magnoliopsida</taxon>
        <taxon>eudicotyledons</taxon>
        <taxon>Gunneridae</taxon>
        <taxon>Pentapetalae</taxon>
        <taxon>rosids</taxon>
        <taxon>malvids</taxon>
        <taxon>Myrtales</taxon>
        <taxon>Myrtaceae</taxon>
        <taxon>Myrtoideae</taxon>
        <taxon>Eucalypteae</taxon>
        <taxon>Eucalyptus</taxon>
    </lineage>
</organism>
<accession>A0ABD3KI93</accession>
<evidence type="ECO:0000313" key="1">
    <source>
        <dbReference type="EMBL" id="KAL3739624.1"/>
    </source>
</evidence>
<gene>
    <name evidence="1" type="ORF">ACJRO7_020957</name>
</gene>
<evidence type="ECO:0000313" key="2">
    <source>
        <dbReference type="Proteomes" id="UP001634007"/>
    </source>
</evidence>
<dbReference type="AlphaFoldDB" id="A0ABD3KI93"/>
<dbReference type="PANTHER" id="PTHR31639:SF256">
    <property type="entry name" value="OS07G0242900 PROTEIN"/>
    <property type="match status" value="1"/>
</dbReference>
<dbReference type="PANTHER" id="PTHR31639">
    <property type="entry name" value="F-BOX PROTEIN-LIKE"/>
    <property type="match status" value="1"/>
</dbReference>
<dbReference type="EMBL" id="JBJKBG010000005">
    <property type="protein sequence ID" value="KAL3739624.1"/>
    <property type="molecule type" value="Genomic_DNA"/>
</dbReference>
<sequence>MLIHRILSFLLKREVVKNCVLSKRWQFIGTTISDLRFSVDSSNDSFAGRVLTLYGWRKYFHPSKIDSWVRFATNHQVEELLLNLNWVADYKLSPLLYNCSSFTKLCLTGFCFKSLSIQDMYASGDVLRKTLMDSPILEYLKLERCWDVEGIREIFASPLEIWTPHLLLLHVRGIFYEMIRILEASSLVEPKLDFDAYKLDCSLLNESLCKLQNATRIQLRARCLS</sequence>